<gene>
    <name evidence="1" type="ORF">GcM3_052028</name>
</gene>
<protein>
    <submittedName>
        <fullName evidence="1">Uncharacterized protein</fullName>
    </submittedName>
</protein>
<comment type="caution">
    <text evidence="1">The sequence shown here is derived from an EMBL/GenBank/DDBJ whole genome shotgun (WGS) entry which is preliminary data.</text>
</comment>
<keyword evidence="2" id="KW-1185">Reference proteome</keyword>
<proteinExistence type="predicted"/>
<dbReference type="AlphaFoldDB" id="A0A420IZ41"/>
<reference evidence="1 2" key="1">
    <citation type="journal article" date="2018" name="BMC Genomics">
        <title>Comparative genome analyses reveal sequence features reflecting distinct modes of host-adaptation between dicot and monocot powdery mildew.</title>
        <authorList>
            <person name="Wu Y."/>
            <person name="Ma X."/>
            <person name="Pan Z."/>
            <person name="Kale S.D."/>
            <person name="Song Y."/>
            <person name="King H."/>
            <person name="Zhang Q."/>
            <person name="Presley C."/>
            <person name="Deng X."/>
            <person name="Wei C.I."/>
            <person name="Xiao S."/>
        </authorList>
    </citation>
    <scope>NUCLEOTIDE SEQUENCE [LARGE SCALE GENOMIC DNA]</scope>
    <source>
        <strain evidence="1">UMSG3</strain>
    </source>
</reference>
<sequence>MDETSAYTVVESLKNQLEEQYPWQQTVERLEESNSTTIKQGSIETRGLRKLQPLAKQRSDID</sequence>
<evidence type="ECO:0000313" key="1">
    <source>
        <dbReference type="EMBL" id="RKF79788.1"/>
    </source>
</evidence>
<accession>A0A420IZ41</accession>
<dbReference type="Proteomes" id="UP000283383">
    <property type="component" value="Unassembled WGS sequence"/>
</dbReference>
<name>A0A420IZ41_9PEZI</name>
<dbReference type="STRING" id="62708.A0A420IZ41"/>
<dbReference type="EMBL" id="MCBQ01005205">
    <property type="protein sequence ID" value="RKF79788.1"/>
    <property type="molecule type" value="Genomic_DNA"/>
</dbReference>
<evidence type="ECO:0000313" key="2">
    <source>
        <dbReference type="Proteomes" id="UP000283383"/>
    </source>
</evidence>
<organism evidence="1 2">
    <name type="scientific">Golovinomyces cichoracearum</name>
    <dbReference type="NCBI Taxonomy" id="62708"/>
    <lineage>
        <taxon>Eukaryota</taxon>
        <taxon>Fungi</taxon>
        <taxon>Dikarya</taxon>
        <taxon>Ascomycota</taxon>
        <taxon>Pezizomycotina</taxon>
        <taxon>Leotiomycetes</taxon>
        <taxon>Erysiphales</taxon>
        <taxon>Erysiphaceae</taxon>
        <taxon>Golovinomyces</taxon>
    </lineage>
</organism>